<dbReference type="EMBL" id="GGEC01090173">
    <property type="protein sequence ID" value="MBX70657.1"/>
    <property type="molecule type" value="Transcribed_RNA"/>
</dbReference>
<proteinExistence type="predicted"/>
<accession>A0A2P2QUK2</accession>
<organism evidence="2">
    <name type="scientific">Rhizophora mucronata</name>
    <name type="common">Asiatic mangrove</name>
    <dbReference type="NCBI Taxonomy" id="61149"/>
    <lineage>
        <taxon>Eukaryota</taxon>
        <taxon>Viridiplantae</taxon>
        <taxon>Streptophyta</taxon>
        <taxon>Embryophyta</taxon>
        <taxon>Tracheophyta</taxon>
        <taxon>Spermatophyta</taxon>
        <taxon>Magnoliopsida</taxon>
        <taxon>eudicotyledons</taxon>
        <taxon>Gunneridae</taxon>
        <taxon>Pentapetalae</taxon>
        <taxon>rosids</taxon>
        <taxon>fabids</taxon>
        <taxon>Malpighiales</taxon>
        <taxon>Rhizophoraceae</taxon>
        <taxon>Rhizophora</taxon>
    </lineage>
</organism>
<evidence type="ECO:0000256" key="1">
    <source>
        <dbReference type="SAM" id="MobiDB-lite"/>
    </source>
</evidence>
<protein>
    <submittedName>
        <fullName evidence="2">Uncharacterized protein</fullName>
    </submittedName>
</protein>
<dbReference type="AlphaFoldDB" id="A0A2P2QUK2"/>
<reference evidence="2" key="1">
    <citation type="submission" date="2018-02" db="EMBL/GenBank/DDBJ databases">
        <title>Rhizophora mucronata_Transcriptome.</title>
        <authorList>
            <person name="Meera S.P."/>
            <person name="Sreeshan A."/>
            <person name="Augustine A."/>
        </authorList>
    </citation>
    <scope>NUCLEOTIDE SEQUENCE</scope>
    <source>
        <tissue evidence="2">Leaf</tissue>
    </source>
</reference>
<feature type="region of interest" description="Disordered" evidence="1">
    <location>
        <begin position="1"/>
        <end position="21"/>
    </location>
</feature>
<sequence length="21" mass="2106">MIATASNNAKIDEPEGIGSTS</sequence>
<evidence type="ECO:0000313" key="2">
    <source>
        <dbReference type="EMBL" id="MBX70657.1"/>
    </source>
</evidence>
<name>A0A2P2QUK2_RHIMU</name>